<proteinExistence type="predicted"/>
<sequence length="100" mass="10646">AAAAQLGAAYGSRPPLPLRPGDPSPHHLPPGYPPPPAHAAALLSRPGAYEEQLAQHLSAAHAAQAVAAQEQMQRHMLLAERDRFNHLSSGPFRPEFGPPR</sequence>
<organism evidence="2 3">
    <name type="scientific">Meganyctiphanes norvegica</name>
    <name type="common">Northern krill</name>
    <name type="synonym">Thysanopoda norvegica</name>
    <dbReference type="NCBI Taxonomy" id="48144"/>
    <lineage>
        <taxon>Eukaryota</taxon>
        <taxon>Metazoa</taxon>
        <taxon>Ecdysozoa</taxon>
        <taxon>Arthropoda</taxon>
        <taxon>Crustacea</taxon>
        <taxon>Multicrustacea</taxon>
        <taxon>Malacostraca</taxon>
        <taxon>Eumalacostraca</taxon>
        <taxon>Eucarida</taxon>
        <taxon>Euphausiacea</taxon>
        <taxon>Euphausiidae</taxon>
        <taxon>Meganyctiphanes</taxon>
    </lineage>
</organism>
<dbReference type="EMBL" id="CAXKWB010006947">
    <property type="protein sequence ID" value="CAL4085177.1"/>
    <property type="molecule type" value="Genomic_DNA"/>
</dbReference>
<evidence type="ECO:0000313" key="3">
    <source>
        <dbReference type="Proteomes" id="UP001497623"/>
    </source>
</evidence>
<protein>
    <recommendedName>
        <fullName evidence="4">Atrophin-1</fullName>
    </recommendedName>
</protein>
<evidence type="ECO:0008006" key="4">
    <source>
        <dbReference type="Google" id="ProtNLM"/>
    </source>
</evidence>
<dbReference type="Proteomes" id="UP001497623">
    <property type="component" value="Unassembled WGS sequence"/>
</dbReference>
<feature type="non-terminal residue" evidence="2">
    <location>
        <position position="1"/>
    </location>
</feature>
<feature type="compositionally biased region" description="Pro residues" evidence="1">
    <location>
        <begin position="14"/>
        <end position="37"/>
    </location>
</feature>
<accession>A0AAV2QGV6</accession>
<gene>
    <name evidence="2" type="ORF">MNOR_LOCUS12612</name>
</gene>
<evidence type="ECO:0000313" key="2">
    <source>
        <dbReference type="EMBL" id="CAL4085177.1"/>
    </source>
</evidence>
<feature type="compositionally biased region" description="Low complexity" evidence="1">
    <location>
        <begin position="1"/>
        <end position="13"/>
    </location>
</feature>
<comment type="caution">
    <text evidence="2">The sequence shown here is derived from an EMBL/GenBank/DDBJ whole genome shotgun (WGS) entry which is preliminary data.</text>
</comment>
<evidence type="ECO:0000256" key="1">
    <source>
        <dbReference type="SAM" id="MobiDB-lite"/>
    </source>
</evidence>
<keyword evidence="3" id="KW-1185">Reference proteome</keyword>
<feature type="region of interest" description="Disordered" evidence="1">
    <location>
        <begin position="1"/>
        <end position="39"/>
    </location>
</feature>
<name>A0AAV2QGV6_MEGNR</name>
<reference evidence="2 3" key="1">
    <citation type="submission" date="2024-05" db="EMBL/GenBank/DDBJ databases">
        <authorList>
            <person name="Wallberg A."/>
        </authorList>
    </citation>
    <scope>NUCLEOTIDE SEQUENCE [LARGE SCALE GENOMIC DNA]</scope>
</reference>
<dbReference type="AlphaFoldDB" id="A0AAV2QGV6"/>